<dbReference type="PANTHER" id="PTHR46165:SF7">
    <property type="entry name" value="SET AND MYND DOMAIN-CONTAINING PROTEIN 4"/>
    <property type="match status" value="1"/>
</dbReference>
<evidence type="ECO:0000256" key="3">
    <source>
        <dbReference type="ARBA" id="ARBA00022691"/>
    </source>
</evidence>
<dbReference type="Proteomes" id="UP001558652">
    <property type="component" value="Unassembled WGS sequence"/>
</dbReference>
<proteinExistence type="predicted"/>
<dbReference type="CDD" id="cd10536">
    <property type="entry name" value="SET_SMYD4"/>
    <property type="match status" value="1"/>
</dbReference>
<evidence type="ECO:0000256" key="8">
    <source>
        <dbReference type="ARBA" id="ARBA00093635"/>
    </source>
</evidence>
<dbReference type="InterPro" id="IPR046341">
    <property type="entry name" value="SET_dom_sf"/>
</dbReference>
<dbReference type="AlphaFoldDB" id="A0ABD0YS22"/>
<keyword evidence="4" id="KW-0479">Metal-binding</keyword>
<protein>
    <recommendedName>
        <fullName evidence="8">Protein-lysine N-methyltransferase SMYD4</fullName>
    </recommendedName>
    <alternativeName>
        <fullName evidence="9">SET and MYND domain-containing protein 4</fullName>
    </alternativeName>
</protein>
<dbReference type="InterPro" id="IPR044421">
    <property type="entry name" value="SMYD4_SET"/>
</dbReference>
<evidence type="ECO:0000256" key="9">
    <source>
        <dbReference type="ARBA" id="ARBA00093680"/>
    </source>
</evidence>
<name>A0ABD0YS22_9HEMI</name>
<dbReference type="Gene3D" id="1.10.220.160">
    <property type="match status" value="1"/>
</dbReference>
<accession>A0ABD0YS22</accession>
<feature type="domain" description="MYND-type" evidence="10">
    <location>
        <begin position="34"/>
        <end position="73"/>
    </location>
</feature>
<evidence type="ECO:0000256" key="6">
    <source>
        <dbReference type="ARBA" id="ARBA00022833"/>
    </source>
</evidence>
<dbReference type="GO" id="GO:0008270">
    <property type="term" value="F:zinc ion binding"/>
    <property type="evidence" value="ECO:0007669"/>
    <property type="project" value="UniProtKB-KW"/>
</dbReference>
<dbReference type="PANTHER" id="PTHR46165">
    <property type="entry name" value="SET AND MYND DOMAIN-CONTAINING PROTEIN 4"/>
    <property type="match status" value="1"/>
</dbReference>
<keyword evidence="12" id="KW-1185">Reference proteome</keyword>
<evidence type="ECO:0000259" key="10">
    <source>
        <dbReference type="PROSITE" id="PS01360"/>
    </source>
</evidence>
<dbReference type="GO" id="GO:0008170">
    <property type="term" value="F:N-methyltransferase activity"/>
    <property type="evidence" value="ECO:0007669"/>
    <property type="project" value="UniProtKB-ARBA"/>
</dbReference>
<gene>
    <name evidence="11" type="ORF">AAG570_008814</name>
</gene>
<dbReference type="PROSITE" id="PS01360">
    <property type="entry name" value="ZF_MYND_1"/>
    <property type="match status" value="1"/>
</dbReference>
<dbReference type="GO" id="GO:0008276">
    <property type="term" value="F:protein methyltransferase activity"/>
    <property type="evidence" value="ECO:0007669"/>
    <property type="project" value="UniProtKB-ARBA"/>
</dbReference>
<dbReference type="EMBL" id="JBFDAA010000003">
    <property type="protein sequence ID" value="KAL1138752.1"/>
    <property type="molecule type" value="Genomic_DNA"/>
</dbReference>
<dbReference type="InterPro" id="IPR001214">
    <property type="entry name" value="SET_dom"/>
</dbReference>
<dbReference type="InterPro" id="IPR052097">
    <property type="entry name" value="SET-MYND_domain_protein"/>
</dbReference>
<dbReference type="GO" id="GO:0032259">
    <property type="term" value="P:methylation"/>
    <property type="evidence" value="ECO:0007669"/>
    <property type="project" value="UniProtKB-KW"/>
</dbReference>
<dbReference type="SUPFAM" id="SSF82199">
    <property type="entry name" value="SET domain"/>
    <property type="match status" value="1"/>
</dbReference>
<evidence type="ECO:0000313" key="12">
    <source>
        <dbReference type="Proteomes" id="UP001558652"/>
    </source>
</evidence>
<evidence type="ECO:0000256" key="1">
    <source>
        <dbReference type="ARBA" id="ARBA00022603"/>
    </source>
</evidence>
<evidence type="ECO:0000256" key="2">
    <source>
        <dbReference type="ARBA" id="ARBA00022679"/>
    </source>
</evidence>
<evidence type="ECO:0000256" key="5">
    <source>
        <dbReference type="ARBA" id="ARBA00022771"/>
    </source>
</evidence>
<comment type="caution">
    <text evidence="11">The sequence shown here is derived from an EMBL/GenBank/DDBJ whole genome shotgun (WGS) entry which is preliminary data.</text>
</comment>
<dbReference type="InterPro" id="IPR002893">
    <property type="entry name" value="Znf_MYND"/>
</dbReference>
<dbReference type="Gene3D" id="2.170.270.10">
    <property type="entry name" value="SET domain"/>
    <property type="match status" value="1"/>
</dbReference>
<evidence type="ECO:0000256" key="7">
    <source>
        <dbReference type="ARBA" id="ARBA00093423"/>
    </source>
</evidence>
<keyword evidence="2" id="KW-0808">Transferase</keyword>
<evidence type="ECO:0000256" key="4">
    <source>
        <dbReference type="ARBA" id="ARBA00022723"/>
    </source>
</evidence>
<sequence>RYTEAARSIKPGEIVLKERAHCAVLLDQYAATNCFHCFKRWTCVEPCPRCSAVGFCSVGCRDKALGSHHGIECAILASLWSSGTSITCHIAFRMIAQKPCSYFANTKLKENFKAFDGKAYNGSDYTNVYNLVRHQDQRSVEDFLHRAHVAVFLFSCLEEAGYFNNFGGSQEDLIKTEKLVGGLLLRNLQLVQFNAHEVSQLEMKSAECLDGVKSVFIGGAVYPTLALFNHSCDPSIVRYFNGTTVVARAVKPIRRGETIGENYGPIFTETRREDRQTLLKNQYWFECGCAPCTENWPTIEDMDPTVLRFRCQQVESCRNVILVPTDTMEFAVMCDLCDKFTNILKGLKVLQDTETLFRLGKSLKEEGKIGQALKKFLELLSLLDETLAPPFRDYHMCQQEIRTCFLSLGNKYVTTGKKK</sequence>
<keyword evidence="3" id="KW-0949">S-adenosyl-L-methionine</keyword>
<keyword evidence="1" id="KW-0489">Methyltransferase</keyword>
<organism evidence="11 12">
    <name type="scientific">Ranatra chinensis</name>
    <dbReference type="NCBI Taxonomy" id="642074"/>
    <lineage>
        <taxon>Eukaryota</taxon>
        <taxon>Metazoa</taxon>
        <taxon>Ecdysozoa</taxon>
        <taxon>Arthropoda</taxon>
        <taxon>Hexapoda</taxon>
        <taxon>Insecta</taxon>
        <taxon>Pterygota</taxon>
        <taxon>Neoptera</taxon>
        <taxon>Paraneoptera</taxon>
        <taxon>Hemiptera</taxon>
        <taxon>Heteroptera</taxon>
        <taxon>Panheteroptera</taxon>
        <taxon>Nepomorpha</taxon>
        <taxon>Nepidae</taxon>
        <taxon>Ranatrinae</taxon>
        <taxon>Ranatra</taxon>
    </lineage>
</organism>
<dbReference type="GO" id="GO:0008757">
    <property type="term" value="F:S-adenosylmethionine-dependent methyltransferase activity"/>
    <property type="evidence" value="ECO:0007669"/>
    <property type="project" value="UniProtKB-ARBA"/>
</dbReference>
<comment type="function">
    <text evidence="7">Protein-lysine N-methyltransferase. Monomethylates PRMT5, modulating its transcriptional activity. May also act as a histone methyltransferase. Plays a critical role in cardiac development. Acts as a key epigenetic regulator of gene expression during cardiac development via its dual activities as a methyltransferase and negative regulator of HDAC1.</text>
</comment>
<keyword evidence="6" id="KW-0862">Zinc</keyword>
<evidence type="ECO:0000313" key="11">
    <source>
        <dbReference type="EMBL" id="KAL1138752.1"/>
    </source>
</evidence>
<keyword evidence="5" id="KW-0863">Zinc-finger</keyword>
<dbReference type="Gene3D" id="6.10.140.2220">
    <property type="match status" value="1"/>
</dbReference>
<feature type="non-terminal residue" evidence="11">
    <location>
        <position position="1"/>
    </location>
</feature>
<reference evidence="11 12" key="1">
    <citation type="submission" date="2024-07" db="EMBL/GenBank/DDBJ databases">
        <title>Chromosome-level genome assembly of the water stick insect Ranatra chinensis (Heteroptera: Nepidae).</title>
        <authorList>
            <person name="Liu X."/>
        </authorList>
    </citation>
    <scope>NUCLEOTIDE SEQUENCE [LARGE SCALE GENOMIC DNA]</scope>
    <source>
        <strain evidence="11">Cailab_2021Rc</strain>
        <tissue evidence="11">Muscle</tissue>
    </source>
</reference>
<dbReference type="Pfam" id="PF00856">
    <property type="entry name" value="SET"/>
    <property type="match status" value="1"/>
</dbReference>
<dbReference type="SUPFAM" id="SSF144232">
    <property type="entry name" value="HIT/MYND zinc finger-like"/>
    <property type="match status" value="1"/>
</dbReference>